<name>A0A1D2QQG2_9GAMM</name>
<dbReference type="NCBIfam" id="TIGR00413">
    <property type="entry name" value="rlpA"/>
    <property type="match status" value="1"/>
</dbReference>
<dbReference type="InterPro" id="IPR036908">
    <property type="entry name" value="RlpA-like_sf"/>
</dbReference>
<keyword evidence="4" id="KW-1003">Cell membrane</keyword>
<dbReference type="SUPFAM" id="SSF110997">
    <property type="entry name" value="Sporulation related repeat"/>
    <property type="match status" value="1"/>
</dbReference>
<comment type="subcellular location">
    <subcellularLocation>
        <location evidence="4">Cell membrane</location>
        <topology evidence="4">Lipid-anchor</topology>
    </subcellularLocation>
</comment>
<dbReference type="Gene3D" id="3.30.70.1070">
    <property type="entry name" value="Sporulation related repeat"/>
    <property type="match status" value="1"/>
</dbReference>
<keyword evidence="2 4" id="KW-0456">Lyase</keyword>
<keyword evidence="6" id="KW-0812">Transmembrane</keyword>
<dbReference type="PANTHER" id="PTHR34183:SF1">
    <property type="entry name" value="ENDOLYTIC PEPTIDOGLYCAN TRANSGLYCOSYLASE RLPA"/>
    <property type="match status" value="1"/>
</dbReference>
<dbReference type="Pfam" id="PF05036">
    <property type="entry name" value="SPOR"/>
    <property type="match status" value="1"/>
</dbReference>
<evidence type="ECO:0000256" key="4">
    <source>
        <dbReference type="HAMAP-Rule" id="MF_02071"/>
    </source>
</evidence>
<dbReference type="GO" id="GO:0008932">
    <property type="term" value="F:lytic endotransglycosylase activity"/>
    <property type="evidence" value="ECO:0007669"/>
    <property type="project" value="UniProtKB-UniRule"/>
</dbReference>
<dbReference type="GO" id="GO:0000270">
    <property type="term" value="P:peptidoglycan metabolic process"/>
    <property type="evidence" value="ECO:0007669"/>
    <property type="project" value="UniProtKB-UniRule"/>
</dbReference>
<keyword evidence="4 6" id="KW-0472">Membrane</keyword>
<dbReference type="Pfam" id="PF03330">
    <property type="entry name" value="DPBB_1"/>
    <property type="match status" value="1"/>
</dbReference>
<dbReference type="AlphaFoldDB" id="A0A1D2QQG2"/>
<dbReference type="STRING" id="62101.AB835_07245"/>
<dbReference type="GO" id="GO:0071555">
    <property type="term" value="P:cell wall organization"/>
    <property type="evidence" value="ECO:0007669"/>
    <property type="project" value="UniProtKB-KW"/>
</dbReference>
<evidence type="ECO:0000256" key="6">
    <source>
        <dbReference type="SAM" id="Phobius"/>
    </source>
</evidence>
<protein>
    <recommendedName>
        <fullName evidence="4">Endolytic peptidoglycan transglycosylase RlpA</fullName>
        <ecNumber evidence="4">4.2.2.-</ecNumber>
    </recommendedName>
</protein>
<evidence type="ECO:0000256" key="1">
    <source>
        <dbReference type="ARBA" id="ARBA00022729"/>
    </source>
</evidence>
<dbReference type="GO" id="GO:0009279">
    <property type="term" value="C:cell outer membrane"/>
    <property type="evidence" value="ECO:0007669"/>
    <property type="project" value="TreeGrafter"/>
</dbReference>
<dbReference type="PROSITE" id="PS51257">
    <property type="entry name" value="PROKAR_LIPOPROTEIN"/>
    <property type="match status" value="1"/>
</dbReference>
<evidence type="ECO:0000313" key="8">
    <source>
        <dbReference type="EMBL" id="ODS23780.1"/>
    </source>
</evidence>
<keyword evidence="4" id="KW-0564">Palmitate</keyword>
<dbReference type="PROSITE" id="PS51724">
    <property type="entry name" value="SPOR"/>
    <property type="match status" value="1"/>
</dbReference>
<evidence type="ECO:0000313" key="9">
    <source>
        <dbReference type="Proteomes" id="UP000242502"/>
    </source>
</evidence>
<dbReference type="Gene3D" id="2.40.40.10">
    <property type="entry name" value="RlpA-like domain"/>
    <property type="match status" value="1"/>
</dbReference>
<evidence type="ECO:0000256" key="2">
    <source>
        <dbReference type="ARBA" id="ARBA00023239"/>
    </source>
</evidence>
<dbReference type="FunFam" id="2.40.40.10:FF:000003">
    <property type="entry name" value="Endolytic peptidoglycan transglycosylase RlpA"/>
    <property type="match status" value="1"/>
</dbReference>
<evidence type="ECO:0000256" key="3">
    <source>
        <dbReference type="ARBA" id="ARBA00023316"/>
    </source>
</evidence>
<feature type="transmembrane region" description="Helical" evidence="6">
    <location>
        <begin position="7"/>
        <end position="29"/>
    </location>
</feature>
<dbReference type="EMBL" id="MDLC01000021">
    <property type="protein sequence ID" value="ODS23780.1"/>
    <property type="molecule type" value="Genomic_DNA"/>
</dbReference>
<dbReference type="InterPro" id="IPR009009">
    <property type="entry name" value="RlpA-like_DPBB"/>
</dbReference>
<comment type="function">
    <text evidence="4">Lytic transglycosylase with a strong preference for naked glycan strands that lack stem peptides.</text>
</comment>
<keyword evidence="4" id="KW-0449">Lipoprotein</keyword>
<dbReference type="Proteomes" id="UP000242502">
    <property type="component" value="Unassembled WGS sequence"/>
</dbReference>
<organism evidence="8 9">
    <name type="scientific">Candidatus Endobugula sertula</name>
    <name type="common">Bugula neritina bacterial symbiont</name>
    <dbReference type="NCBI Taxonomy" id="62101"/>
    <lineage>
        <taxon>Bacteria</taxon>
        <taxon>Pseudomonadati</taxon>
        <taxon>Pseudomonadota</taxon>
        <taxon>Gammaproteobacteria</taxon>
        <taxon>Cellvibrionales</taxon>
        <taxon>Cellvibrionaceae</taxon>
        <taxon>Candidatus Endobugula</taxon>
    </lineage>
</organism>
<dbReference type="CDD" id="cd22268">
    <property type="entry name" value="DPBB_RlpA-like"/>
    <property type="match status" value="1"/>
</dbReference>
<keyword evidence="6" id="KW-1133">Transmembrane helix</keyword>
<dbReference type="InterPro" id="IPR012997">
    <property type="entry name" value="RplA"/>
</dbReference>
<proteinExistence type="inferred from homology"/>
<reference evidence="8 9" key="1">
    <citation type="journal article" date="2016" name="Appl. Environ. Microbiol.">
        <title>Lack of Overt Genome Reduction in the Bryostatin-Producing Bryozoan Symbiont "Candidatus Endobugula sertula".</title>
        <authorList>
            <person name="Miller I.J."/>
            <person name="Vanee N."/>
            <person name="Fong S.S."/>
            <person name="Lim-Fong G.E."/>
            <person name="Kwan J.C."/>
        </authorList>
    </citation>
    <scope>NUCLEOTIDE SEQUENCE [LARGE SCALE GENOMIC DNA]</scope>
    <source>
        <strain evidence="8">AB1-4</strain>
    </source>
</reference>
<sequence length="313" mass="33972">MSCCRRYYFVVIVVLTLLVGACSTTVGVAPVEIDSTPTQDDAPSVDRDVSKIPDVIPQPVVRTQAGNKSPYTVFNKTYTLLPDSKGYQKRGYASWYGTKFHGRNTANGEVYDMWQMTAAHKTLPIPSYVRVTNVHSNTSVVVRVNDRGPFHSDRIIDLSYAAAKKLGFADSGVALVEVIDVTPNSFVSHPHIESSSSTFPVTSVSLPNMPTSAGLPSVKKTDPIALASSASIPVVEKTTIPPITLQVGTFKQKSSADRLKDKLAKILTVPVTVITGDNHWHRVHVGPITDKQTIKATKSRLSVNGIPSPYLIK</sequence>
<dbReference type="InterPro" id="IPR036680">
    <property type="entry name" value="SPOR-like_sf"/>
</dbReference>
<comment type="caution">
    <text evidence="8">The sequence shown here is derived from an EMBL/GenBank/DDBJ whole genome shotgun (WGS) entry which is preliminary data.</text>
</comment>
<gene>
    <name evidence="4" type="primary">rlpA</name>
    <name evidence="8" type="ORF">AB835_07245</name>
</gene>
<dbReference type="InterPro" id="IPR007730">
    <property type="entry name" value="SPOR-like_dom"/>
</dbReference>
<keyword evidence="3 4" id="KW-0961">Cell wall biogenesis/degradation</keyword>
<dbReference type="SUPFAM" id="SSF50685">
    <property type="entry name" value="Barwin-like endoglucanases"/>
    <property type="match status" value="1"/>
</dbReference>
<keyword evidence="1" id="KW-0732">Signal</keyword>
<dbReference type="HAMAP" id="MF_02071">
    <property type="entry name" value="RlpA"/>
    <property type="match status" value="1"/>
</dbReference>
<dbReference type="InterPro" id="IPR034718">
    <property type="entry name" value="RlpA"/>
</dbReference>
<accession>A0A1D2QQG2</accession>
<feature type="domain" description="SPOR" evidence="7">
    <location>
        <begin position="237"/>
        <end position="313"/>
    </location>
</feature>
<evidence type="ECO:0000256" key="5">
    <source>
        <dbReference type="RuleBase" id="RU003495"/>
    </source>
</evidence>
<evidence type="ECO:0000259" key="7">
    <source>
        <dbReference type="PROSITE" id="PS51724"/>
    </source>
</evidence>
<dbReference type="GO" id="GO:0042834">
    <property type="term" value="F:peptidoglycan binding"/>
    <property type="evidence" value="ECO:0007669"/>
    <property type="project" value="InterPro"/>
</dbReference>
<dbReference type="PANTHER" id="PTHR34183">
    <property type="entry name" value="ENDOLYTIC PEPTIDOGLYCAN TRANSGLYCOSYLASE RLPA"/>
    <property type="match status" value="1"/>
</dbReference>
<comment type="similarity">
    <text evidence="4 5">Belongs to the RlpA family.</text>
</comment>
<dbReference type="GO" id="GO:0005886">
    <property type="term" value="C:plasma membrane"/>
    <property type="evidence" value="ECO:0007669"/>
    <property type="project" value="UniProtKB-SubCell"/>
</dbReference>
<dbReference type="EC" id="4.2.2.-" evidence="4"/>